<accession>A0A6G0VJI3</accession>
<feature type="non-terminal residue" evidence="2">
    <location>
        <position position="1"/>
    </location>
</feature>
<protein>
    <submittedName>
        <fullName evidence="2">Uncharacterized protein</fullName>
    </submittedName>
</protein>
<feature type="non-terminal residue" evidence="2">
    <location>
        <position position="243"/>
    </location>
</feature>
<dbReference type="AlphaFoldDB" id="A0A6G0VJI3"/>
<proteinExistence type="predicted"/>
<comment type="caution">
    <text evidence="2">The sequence shown here is derived from an EMBL/GenBank/DDBJ whole genome shotgun (WGS) entry which is preliminary data.</text>
</comment>
<reference evidence="2 3" key="1">
    <citation type="submission" date="2019-08" db="EMBL/GenBank/DDBJ databases">
        <title>Whole genome of Aphis craccivora.</title>
        <authorList>
            <person name="Voronova N.V."/>
            <person name="Shulinski R.S."/>
            <person name="Bandarenka Y.V."/>
            <person name="Zhorov D.G."/>
            <person name="Warner D."/>
        </authorList>
    </citation>
    <scope>NUCLEOTIDE SEQUENCE [LARGE SCALE GENOMIC DNA]</scope>
    <source>
        <strain evidence="2">180601</strain>
        <tissue evidence="2">Whole Body</tissue>
    </source>
</reference>
<gene>
    <name evidence="2" type="ORF">FWK35_00035089</name>
</gene>
<evidence type="ECO:0000256" key="1">
    <source>
        <dbReference type="SAM" id="MobiDB-lite"/>
    </source>
</evidence>
<dbReference type="OrthoDB" id="6624915at2759"/>
<dbReference type="Proteomes" id="UP000478052">
    <property type="component" value="Unassembled WGS sequence"/>
</dbReference>
<organism evidence="2 3">
    <name type="scientific">Aphis craccivora</name>
    <name type="common">Cowpea aphid</name>
    <dbReference type="NCBI Taxonomy" id="307492"/>
    <lineage>
        <taxon>Eukaryota</taxon>
        <taxon>Metazoa</taxon>
        <taxon>Ecdysozoa</taxon>
        <taxon>Arthropoda</taxon>
        <taxon>Hexapoda</taxon>
        <taxon>Insecta</taxon>
        <taxon>Pterygota</taxon>
        <taxon>Neoptera</taxon>
        <taxon>Paraneoptera</taxon>
        <taxon>Hemiptera</taxon>
        <taxon>Sternorrhyncha</taxon>
        <taxon>Aphidomorpha</taxon>
        <taxon>Aphidoidea</taxon>
        <taxon>Aphididae</taxon>
        <taxon>Aphidini</taxon>
        <taxon>Aphis</taxon>
        <taxon>Aphis</taxon>
    </lineage>
</organism>
<evidence type="ECO:0000313" key="2">
    <source>
        <dbReference type="EMBL" id="KAF0690775.1"/>
    </source>
</evidence>
<feature type="compositionally biased region" description="Low complexity" evidence="1">
    <location>
        <begin position="174"/>
        <end position="222"/>
    </location>
</feature>
<keyword evidence="3" id="KW-1185">Reference proteome</keyword>
<sequence length="243" mass="27046">THFRKCVALVVREYVAHEKNLTVNQVTPGHIIDYCSSTKEMRSDFIQCIYYALCGVEAITTKAKQTVLYWLRFPHTINLILFNEGEANNKNLGGDLGDYPQYDPQKKWVTLWVHQVFLPSEETLSSITEVLFKFQNPRYPNFNLPKSPKSKKMRRKPINIAPIDNQEQRAIEYHSSPLPGPSHSSPLPGPSHSSPLPGPSHSSPLPGPSHSSPLPGPSHSSPLPSPSHSPLPGPSAVSPHHHH</sequence>
<feature type="compositionally biased region" description="Pro residues" evidence="1">
    <location>
        <begin position="223"/>
        <end position="233"/>
    </location>
</feature>
<feature type="region of interest" description="Disordered" evidence="1">
    <location>
        <begin position="173"/>
        <end position="243"/>
    </location>
</feature>
<evidence type="ECO:0000313" key="3">
    <source>
        <dbReference type="Proteomes" id="UP000478052"/>
    </source>
</evidence>
<dbReference type="EMBL" id="VUJU01016170">
    <property type="protein sequence ID" value="KAF0690775.1"/>
    <property type="molecule type" value="Genomic_DNA"/>
</dbReference>
<name>A0A6G0VJI3_APHCR</name>